<name>A0ABT9DIM2_9BACI</name>
<sequence>MSNEKGAFERYEELKKKTIKVVHKKNYSIRYVEQTDASEDLDQFYKQFAQLLFERYLEGKNKKEIKENR</sequence>
<gene>
    <name evidence="1" type="ORF">KHP33_006680</name>
</gene>
<evidence type="ECO:0000313" key="1">
    <source>
        <dbReference type="EMBL" id="MDO8224533.1"/>
    </source>
</evidence>
<organism evidence="1 2">
    <name type="scientific">Bacillus cabrialesii subsp. tritici</name>
    <dbReference type="NCBI Taxonomy" id="2944916"/>
    <lineage>
        <taxon>Bacteria</taxon>
        <taxon>Bacillati</taxon>
        <taxon>Bacillota</taxon>
        <taxon>Bacilli</taxon>
        <taxon>Bacillales</taxon>
        <taxon>Bacillaceae</taxon>
        <taxon>Bacillus</taxon>
        <taxon>Bacillus cabrialesii</taxon>
    </lineage>
</organism>
<keyword evidence="2" id="KW-1185">Reference proteome</keyword>
<dbReference type="EMBL" id="JAHBMK020000001">
    <property type="protein sequence ID" value="MDO8224533.1"/>
    <property type="molecule type" value="Genomic_DNA"/>
</dbReference>
<comment type="caution">
    <text evidence="1">The sequence shown here is derived from an EMBL/GenBank/DDBJ whole genome shotgun (WGS) entry which is preliminary data.</text>
</comment>
<dbReference type="RefSeq" id="WP_213401865.1">
    <property type="nucleotide sequence ID" value="NZ_JAHBMK020000001.1"/>
</dbReference>
<evidence type="ECO:0000313" key="2">
    <source>
        <dbReference type="Proteomes" id="UP001177121"/>
    </source>
</evidence>
<dbReference type="Proteomes" id="UP001177121">
    <property type="component" value="Unassembled WGS sequence"/>
</dbReference>
<proteinExistence type="predicted"/>
<reference evidence="1" key="1">
    <citation type="submission" date="2023-07" db="EMBL/GenBank/DDBJ databases">
        <title>Biological control against Fusarium languescens, the causal agent of wilt in Jalapeno peppers, by a novel bacterial subspecies: Bacillus cabrialesii subsp. tritici TSO2.</title>
        <authorList>
            <person name="Montoya-Martinez A.C."/>
            <person name="Figueroa-Brambila K.M."/>
            <person name="Escalante-Beltran A."/>
            <person name="Lopez-Montoya N.D."/>
            <person name="Valenzuela-Ruiz V."/>
            <person name="Parra-Cota F.I."/>
            <person name="Estrada Alvarado M.I."/>
            <person name="De Los Santos Villalobos S."/>
        </authorList>
    </citation>
    <scope>NUCLEOTIDE SEQUENCE</scope>
    <source>
        <strain evidence="1">TSO2</strain>
    </source>
</reference>
<protein>
    <submittedName>
        <fullName evidence="1">Uncharacterized protein</fullName>
    </submittedName>
</protein>
<accession>A0ABT9DIM2</accession>